<reference evidence="2 3" key="1">
    <citation type="submission" date="2016-12" db="EMBL/GenBank/DDBJ databases">
        <title>The genomes of Aspergillus section Nigri reveals drivers in fungal speciation.</title>
        <authorList>
            <consortium name="DOE Joint Genome Institute"/>
            <person name="Vesth T.C."/>
            <person name="Nybo J."/>
            <person name="Theobald S."/>
            <person name="Brandl J."/>
            <person name="Frisvad J.C."/>
            <person name="Nielsen K.F."/>
            <person name="Lyhne E.K."/>
            <person name="Kogle M.E."/>
            <person name="Kuo A."/>
            <person name="Riley R."/>
            <person name="Clum A."/>
            <person name="Nolan M."/>
            <person name="Lipzen A."/>
            <person name="Salamov A."/>
            <person name="Henrissat B."/>
            <person name="Wiebenga A."/>
            <person name="De Vries R.P."/>
            <person name="Grigoriev I.V."/>
            <person name="Mortensen U.H."/>
            <person name="Andersen M.R."/>
            <person name="Baker S.E."/>
        </authorList>
    </citation>
    <scope>NUCLEOTIDE SEQUENCE [LARGE SCALE GENOMIC DNA]</scope>
    <source>
        <strain evidence="2 3">JOP 1030-1</strain>
    </source>
</reference>
<name>A0A319ATD5_9EURO</name>
<evidence type="ECO:0000313" key="2">
    <source>
        <dbReference type="EMBL" id="PYH49472.1"/>
    </source>
</evidence>
<dbReference type="EMBL" id="KZ821219">
    <property type="protein sequence ID" value="PYH49472.1"/>
    <property type="molecule type" value="Genomic_DNA"/>
</dbReference>
<organism evidence="2 3">
    <name type="scientific">Aspergillus saccharolyticus JOP 1030-1</name>
    <dbReference type="NCBI Taxonomy" id="1450539"/>
    <lineage>
        <taxon>Eukaryota</taxon>
        <taxon>Fungi</taxon>
        <taxon>Dikarya</taxon>
        <taxon>Ascomycota</taxon>
        <taxon>Pezizomycotina</taxon>
        <taxon>Eurotiomycetes</taxon>
        <taxon>Eurotiomycetidae</taxon>
        <taxon>Eurotiales</taxon>
        <taxon>Aspergillaceae</taxon>
        <taxon>Aspergillus</taxon>
        <taxon>Aspergillus subgen. Circumdati</taxon>
    </lineage>
</organism>
<feature type="region of interest" description="Disordered" evidence="1">
    <location>
        <begin position="248"/>
        <end position="279"/>
    </location>
</feature>
<dbReference type="GeneID" id="37081335"/>
<accession>A0A319ATD5</accession>
<gene>
    <name evidence="2" type="ORF">BP01DRAFT_78632</name>
</gene>
<feature type="compositionally biased region" description="Basic residues" evidence="1">
    <location>
        <begin position="310"/>
        <end position="324"/>
    </location>
</feature>
<dbReference type="OrthoDB" id="3786931at2759"/>
<dbReference type="AlphaFoldDB" id="A0A319ATD5"/>
<feature type="region of interest" description="Disordered" evidence="1">
    <location>
        <begin position="296"/>
        <end position="332"/>
    </location>
</feature>
<sequence length="507" mass="57208">MAHRPEHIIELNKQQLRELIKVLKISTDQDAADAEYFGQTRSPKTVRRIKAAIQALPTELYAGRSRIPFRTYSHREAKAAVLCDVHEGLNGYVIGSAYWRLRQELTDHLRFLEWYHEFLSPEVKAFLEALTATKGMWWVPETEEDIPPKGAVCFQENCCQACMLARVVVEPWCLFNVRTALVSRVRTRKRHRVPALLPFIEIAIREFAPEGENIEAYGGLPCDLAYKSSALAYDVKKVRKHAAYCAKRDRKGKEARESEQAMNGQMIHRPSSRPGRKSAPANLQLDRRLPQAGVPSTLQAKASPMSPHNKQIKQHPSYAKHPRPPHCQDDTRKGAAVNDIIEEVTRVHIEYAGHAVLVAPSHTKCNTDGVSTVRPLLVKKQNTEGQGLGGIGNSDLEYSEIEGSDIEDSDIEDARLDQELQALRLEKSLPSLTDSFPSTAEVTPHRRAEDILELSSFCNEIALEEKALWTPTFVEHILRQPYHLDEPSSSESSFHTTTRSAVPFFNM</sequence>
<proteinExistence type="predicted"/>
<evidence type="ECO:0000313" key="3">
    <source>
        <dbReference type="Proteomes" id="UP000248349"/>
    </source>
</evidence>
<dbReference type="Proteomes" id="UP000248349">
    <property type="component" value="Unassembled WGS sequence"/>
</dbReference>
<evidence type="ECO:0000256" key="1">
    <source>
        <dbReference type="SAM" id="MobiDB-lite"/>
    </source>
</evidence>
<dbReference type="RefSeq" id="XP_025435454.1">
    <property type="nucleotide sequence ID" value="XM_025580106.1"/>
</dbReference>
<keyword evidence="3" id="KW-1185">Reference proteome</keyword>
<protein>
    <submittedName>
        <fullName evidence="2">Uncharacterized protein</fullName>
    </submittedName>
</protein>